<dbReference type="InterPro" id="IPR036663">
    <property type="entry name" value="Fumarylacetoacetase_C_sf"/>
</dbReference>
<dbReference type="PANTHER" id="PTHR43211">
    <property type="entry name" value="FUMARYLACETOACETATE HYDROLASE"/>
    <property type="match status" value="1"/>
</dbReference>
<comment type="caution">
    <text evidence="3">The sequence shown here is derived from an EMBL/GenBank/DDBJ whole genome shotgun (WGS) entry which is preliminary data.</text>
</comment>
<dbReference type="GO" id="GO:0003824">
    <property type="term" value="F:catalytic activity"/>
    <property type="evidence" value="ECO:0007669"/>
    <property type="project" value="InterPro"/>
</dbReference>
<dbReference type="OrthoDB" id="9775905at2"/>
<dbReference type="AlphaFoldDB" id="A0A233RKB4"/>
<sequence length="330" mass="36208">MKLASLKHGRDGRLLVVSRDLRRVCIAEGVAPTLQAALDNWDECEPALRRLYQRLNRGEHQAAFAFNPVECAAPLPRAYQWADGSAYVSHIELVRKARGAEMPPSFWSDPLMYQGMSDGFLGPHDDIELADEAWGIDFEGEVAVITGDVPMGVNEHRTLDHVRLLMLVNDVSLRHLIPAELAKGFGFFQSKPATACSPVAVTPDELGRHWHNGRVHHRLRVTLNGVLFGEPHAGTDMTFGFDRLIAHASLSRCLGAGTIIGSGTVSNRDPNAGACCIAERRTRELLDTGEASTPFMRFGDTVRMEMCDAGGHSIFGAIEQRLTPYSGPDQ</sequence>
<dbReference type="InterPro" id="IPR041072">
    <property type="entry name" value="FAA_hydro_N"/>
</dbReference>
<dbReference type="Pfam" id="PF18288">
    <property type="entry name" value="FAA_hydro_N_2"/>
    <property type="match status" value="1"/>
</dbReference>
<name>A0A233RKB4_9GAMM</name>
<gene>
    <name evidence="3" type="ORF">B6S08_08330</name>
</gene>
<dbReference type="Proteomes" id="UP000242757">
    <property type="component" value="Unassembled WGS sequence"/>
</dbReference>
<evidence type="ECO:0000313" key="4">
    <source>
        <dbReference type="Proteomes" id="UP000242757"/>
    </source>
</evidence>
<dbReference type="PANTHER" id="PTHR43211:SF1">
    <property type="entry name" value="BLL6422 PROTEIN"/>
    <property type="match status" value="1"/>
</dbReference>
<reference evidence="3 4" key="1">
    <citation type="submission" date="2017-08" db="EMBL/GenBank/DDBJ databases">
        <title>A Genome Sequence of Oceanimonas doudoroffii ATCC 27123T.</title>
        <authorList>
            <person name="Brennan M.A."/>
            <person name="Maclea K.S."/>
            <person name="Mcclelland W.D."/>
            <person name="Trachtenberg A.M."/>
        </authorList>
    </citation>
    <scope>NUCLEOTIDE SEQUENCE [LARGE SCALE GENOMIC DNA]</scope>
    <source>
        <strain evidence="3 4">ATCC 27123</strain>
    </source>
</reference>
<dbReference type="Gene3D" id="3.90.850.10">
    <property type="entry name" value="Fumarylacetoacetase-like, C-terminal domain"/>
    <property type="match status" value="1"/>
</dbReference>
<protein>
    <submittedName>
        <fullName evidence="3">2-keto-4-pentenoate hydratase</fullName>
    </submittedName>
</protein>
<accession>A0A233RKB4</accession>
<proteinExistence type="predicted"/>
<feature type="domain" description="Fumarylacetoacetase-like C-terminal" evidence="1">
    <location>
        <begin position="81"/>
        <end position="321"/>
    </location>
</feature>
<evidence type="ECO:0000259" key="1">
    <source>
        <dbReference type="Pfam" id="PF01557"/>
    </source>
</evidence>
<evidence type="ECO:0000313" key="3">
    <source>
        <dbReference type="EMBL" id="OXY83822.1"/>
    </source>
</evidence>
<dbReference type="InterPro" id="IPR011234">
    <property type="entry name" value="Fumarylacetoacetase-like_C"/>
</dbReference>
<organism evidence="3 4">
    <name type="scientific">Oceanimonas doudoroffii</name>
    <dbReference type="NCBI Taxonomy" id="84158"/>
    <lineage>
        <taxon>Bacteria</taxon>
        <taxon>Pseudomonadati</taxon>
        <taxon>Pseudomonadota</taxon>
        <taxon>Gammaproteobacteria</taxon>
        <taxon>Aeromonadales</taxon>
        <taxon>Aeromonadaceae</taxon>
        <taxon>Oceanimonas</taxon>
    </lineage>
</organism>
<dbReference type="SUPFAM" id="SSF56529">
    <property type="entry name" value="FAH"/>
    <property type="match status" value="1"/>
</dbReference>
<dbReference type="Pfam" id="PF01557">
    <property type="entry name" value="FAA_hydrolase"/>
    <property type="match status" value="1"/>
</dbReference>
<feature type="domain" description="Fumarylacetoacetase N-terminal" evidence="2">
    <location>
        <begin position="1"/>
        <end position="77"/>
    </location>
</feature>
<evidence type="ECO:0000259" key="2">
    <source>
        <dbReference type="Pfam" id="PF18288"/>
    </source>
</evidence>
<dbReference type="RefSeq" id="WP_094200592.1">
    <property type="nucleotide sequence ID" value="NZ_NBIM01000001.1"/>
</dbReference>
<keyword evidence="4" id="KW-1185">Reference proteome</keyword>
<dbReference type="EMBL" id="NBIM01000001">
    <property type="protein sequence ID" value="OXY83822.1"/>
    <property type="molecule type" value="Genomic_DNA"/>
</dbReference>